<sequence>MIYSSKFGNLSFGMSRESIINWHIAWPKLFLLILTGYQLLKTHPIMLDLCFKKMLIQ</sequence>
<protein>
    <submittedName>
        <fullName evidence="1">Uncharacterized protein</fullName>
    </submittedName>
</protein>
<comment type="caution">
    <text evidence="1">The sequence shown here is derived from an EMBL/GenBank/DDBJ whole genome shotgun (WGS) entry which is preliminary data.</text>
</comment>
<evidence type="ECO:0000313" key="2">
    <source>
        <dbReference type="Proteomes" id="UP000593560"/>
    </source>
</evidence>
<name>A0A7J9G506_9ROSI</name>
<proteinExistence type="predicted"/>
<dbReference type="Proteomes" id="UP000593560">
    <property type="component" value="Unassembled WGS sequence"/>
</dbReference>
<dbReference type="AlphaFoldDB" id="A0A7J9G506"/>
<gene>
    <name evidence="1" type="ORF">Gohar_016946</name>
</gene>
<reference evidence="1 2" key="1">
    <citation type="journal article" date="2019" name="Genome Biol. Evol.">
        <title>Insights into the evolution of the New World diploid cottons (Gossypium, subgenus Houzingenia) based on genome sequencing.</title>
        <authorList>
            <person name="Grover C.E."/>
            <person name="Arick M.A. 2nd"/>
            <person name="Thrash A."/>
            <person name="Conover J.L."/>
            <person name="Sanders W.S."/>
            <person name="Peterson D.G."/>
            <person name="Frelichowski J.E."/>
            <person name="Scheffler J.A."/>
            <person name="Scheffler B.E."/>
            <person name="Wendel J.F."/>
        </authorList>
    </citation>
    <scope>NUCLEOTIDE SEQUENCE [LARGE SCALE GENOMIC DNA]</scope>
    <source>
        <strain evidence="1">0</strain>
        <tissue evidence="1">Leaf</tissue>
    </source>
</reference>
<organism evidence="1 2">
    <name type="scientific">Gossypium harknessii</name>
    <dbReference type="NCBI Taxonomy" id="34285"/>
    <lineage>
        <taxon>Eukaryota</taxon>
        <taxon>Viridiplantae</taxon>
        <taxon>Streptophyta</taxon>
        <taxon>Embryophyta</taxon>
        <taxon>Tracheophyta</taxon>
        <taxon>Spermatophyta</taxon>
        <taxon>Magnoliopsida</taxon>
        <taxon>eudicotyledons</taxon>
        <taxon>Gunneridae</taxon>
        <taxon>Pentapetalae</taxon>
        <taxon>rosids</taxon>
        <taxon>malvids</taxon>
        <taxon>Malvales</taxon>
        <taxon>Malvaceae</taxon>
        <taxon>Malvoideae</taxon>
        <taxon>Gossypium</taxon>
    </lineage>
</organism>
<accession>A0A7J9G506</accession>
<keyword evidence="2" id="KW-1185">Reference proteome</keyword>
<evidence type="ECO:0000313" key="1">
    <source>
        <dbReference type="EMBL" id="MBA0792448.1"/>
    </source>
</evidence>
<dbReference type="EMBL" id="JABFAD010000002">
    <property type="protein sequence ID" value="MBA0792448.1"/>
    <property type="molecule type" value="Genomic_DNA"/>
</dbReference>